<sequence>MPDPDDTPKVRRATLGDVARRANVSTSAVSRAFTPGGSVSKTTRQKILKAAREVGFQPNVLARSLATGRSHMIALVTNAFGNPFINSVIDVFTTELQDQRLLPLTFNLKGNFDWGEAVNLILQYKVDGVIVASSTVDEVFLERIHDSEIHLIQAFGRYQGDREIDSVFVDNVGGGAQAARELLDRGYRAPGFIGLAPHVSTSRDRQAGFTEVLEAAGITPRIARAERYAYGQGQACALELFRTHPELDAVFCADDLLGLGALDALRHDLGRDVPETGVIGFNGIEATGWSSHPLATFRAEASQVVLNAIDMLTERIEAGRRPREHRIVSARFVERASIRPRPAPDA</sequence>
<dbReference type="RefSeq" id="WP_058861238.1">
    <property type="nucleotide sequence ID" value="NZ_LPXO01000002.1"/>
</dbReference>
<evidence type="ECO:0000256" key="1">
    <source>
        <dbReference type="ARBA" id="ARBA00022491"/>
    </source>
</evidence>
<evidence type="ECO:0000256" key="4">
    <source>
        <dbReference type="ARBA" id="ARBA00023163"/>
    </source>
</evidence>
<evidence type="ECO:0000313" key="6">
    <source>
        <dbReference type="EMBL" id="KUF12119.1"/>
    </source>
</evidence>
<dbReference type="InterPro" id="IPR046335">
    <property type="entry name" value="LacI/GalR-like_sensor"/>
</dbReference>
<dbReference type="GO" id="GO:0003700">
    <property type="term" value="F:DNA-binding transcription factor activity"/>
    <property type="evidence" value="ECO:0007669"/>
    <property type="project" value="TreeGrafter"/>
</dbReference>
<keyword evidence="7" id="KW-1185">Reference proteome</keyword>
<evidence type="ECO:0000313" key="7">
    <source>
        <dbReference type="Proteomes" id="UP000054396"/>
    </source>
</evidence>
<dbReference type="Gene3D" id="3.40.50.2300">
    <property type="match status" value="2"/>
</dbReference>
<dbReference type="Gene3D" id="1.10.260.40">
    <property type="entry name" value="lambda repressor-like DNA-binding domains"/>
    <property type="match status" value="1"/>
</dbReference>
<dbReference type="STRING" id="1685382.AVJ23_05995"/>
<dbReference type="SUPFAM" id="SSF53822">
    <property type="entry name" value="Periplasmic binding protein-like I"/>
    <property type="match status" value="1"/>
</dbReference>
<dbReference type="AlphaFoldDB" id="A0A0W7WNN1"/>
<evidence type="ECO:0000259" key="5">
    <source>
        <dbReference type="PROSITE" id="PS50932"/>
    </source>
</evidence>
<keyword evidence="2" id="KW-0805">Transcription regulation</keyword>
<dbReference type="EMBL" id="LPXO01000002">
    <property type="protein sequence ID" value="KUF12119.1"/>
    <property type="molecule type" value="Genomic_DNA"/>
</dbReference>
<protein>
    <recommendedName>
        <fullName evidence="5">HTH lacI-type domain-containing protein</fullName>
    </recommendedName>
</protein>
<dbReference type="SMART" id="SM00354">
    <property type="entry name" value="HTH_LACI"/>
    <property type="match status" value="1"/>
</dbReference>
<dbReference type="InterPro" id="IPR010982">
    <property type="entry name" value="Lambda_DNA-bd_dom_sf"/>
</dbReference>
<dbReference type="GO" id="GO:0000976">
    <property type="term" value="F:transcription cis-regulatory region binding"/>
    <property type="evidence" value="ECO:0007669"/>
    <property type="project" value="TreeGrafter"/>
</dbReference>
<dbReference type="SUPFAM" id="SSF47413">
    <property type="entry name" value="lambda repressor-like DNA-binding domains"/>
    <property type="match status" value="1"/>
</dbReference>
<accession>A0A0W7WNN1</accession>
<dbReference type="Proteomes" id="UP000054396">
    <property type="component" value="Unassembled WGS sequence"/>
</dbReference>
<proteinExistence type="predicted"/>
<dbReference type="CDD" id="cd01392">
    <property type="entry name" value="HTH_LacI"/>
    <property type="match status" value="1"/>
</dbReference>
<evidence type="ECO:0000256" key="2">
    <source>
        <dbReference type="ARBA" id="ARBA00023015"/>
    </source>
</evidence>
<comment type="caution">
    <text evidence="6">The sequence shown here is derived from an EMBL/GenBank/DDBJ whole genome shotgun (WGS) entry which is preliminary data.</text>
</comment>
<reference evidence="6 7" key="1">
    <citation type="submission" date="2015-12" db="EMBL/GenBank/DDBJ databases">
        <authorList>
            <person name="Shamseldin A."/>
            <person name="Moawad H."/>
            <person name="Abd El-Rahim W.M."/>
            <person name="Sadowsky M.J."/>
        </authorList>
    </citation>
    <scope>NUCLEOTIDE SEQUENCE [LARGE SCALE GENOMIC DNA]</scope>
    <source>
        <strain evidence="6 7">SJ5A-1</strain>
    </source>
</reference>
<organism evidence="6 7">
    <name type="scientific">Pseudoponticoccus marisrubri</name>
    <dbReference type="NCBI Taxonomy" id="1685382"/>
    <lineage>
        <taxon>Bacteria</taxon>
        <taxon>Pseudomonadati</taxon>
        <taxon>Pseudomonadota</taxon>
        <taxon>Alphaproteobacteria</taxon>
        <taxon>Rhodobacterales</taxon>
        <taxon>Roseobacteraceae</taxon>
        <taxon>Pseudoponticoccus</taxon>
    </lineage>
</organism>
<dbReference type="Pfam" id="PF00356">
    <property type="entry name" value="LacI"/>
    <property type="match status" value="1"/>
</dbReference>
<keyword evidence="1" id="KW-0678">Repressor</keyword>
<dbReference type="InterPro" id="IPR028082">
    <property type="entry name" value="Peripla_BP_I"/>
</dbReference>
<gene>
    <name evidence="6" type="ORF">AVJ23_05995</name>
</gene>
<name>A0A0W7WNN1_9RHOB</name>
<keyword evidence="3" id="KW-0238">DNA-binding</keyword>
<dbReference type="Pfam" id="PF13377">
    <property type="entry name" value="Peripla_BP_3"/>
    <property type="match status" value="1"/>
</dbReference>
<feature type="domain" description="HTH lacI-type" evidence="5">
    <location>
        <begin position="13"/>
        <end position="67"/>
    </location>
</feature>
<dbReference type="InterPro" id="IPR000843">
    <property type="entry name" value="HTH_LacI"/>
</dbReference>
<evidence type="ECO:0000256" key="3">
    <source>
        <dbReference type="ARBA" id="ARBA00023125"/>
    </source>
</evidence>
<dbReference type="PANTHER" id="PTHR30146:SF95">
    <property type="entry name" value="RIBOSE OPERON REPRESSOR"/>
    <property type="match status" value="1"/>
</dbReference>
<keyword evidence="4" id="KW-0804">Transcription</keyword>
<dbReference type="PROSITE" id="PS50932">
    <property type="entry name" value="HTH_LACI_2"/>
    <property type="match status" value="1"/>
</dbReference>
<dbReference type="PANTHER" id="PTHR30146">
    <property type="entry name" value="LACI-RELATED TRANSCRIPTIONAL REPRESSOR"/>
    <property type="match status" value="1"/>
</dbReference>